<evidence type="ECO:0008006" key="4">
    <source>
        <dbReference type="Google" id="ProtNLM"/>
    </source>
</evidence>
<keyword evidence="1" id="KW-0732">Signal</keyword>
<feature type="chain" id="PRO_5035295427" description="Sulfatase N-terminal domain-containing protein" evidence="1">
    <location>
        <begin position="17"/>
        <end position="292"/>
    </location>
</feature>
<dbReference type="EMBL" id="CAKKNE010000001">
    <property type="protein sequence ID" value="CAH0365809.1"/>
    <property type="molecule type" value="Genomic_DNA"/>
</dbReference>
<name>A0A8J2SC90_9STRA</name>
<reference evidence="2" key="1">
    <citation type="submission" date="2021-11" db="EMBL/GenBank/DDBJ databases">
        <authorList>
            <consortium name="Genoscope - CEA"/>
            <person name="William W."/>
        </authorList>
    </citation>
    <scope>NUCLEOTIDE SEQUENCE</scope>
</reference>
<gene>
    <name evidence="2" type="ORF">PECAL_1P22650</name>
</gene>
<evidence type="ECO:0000256" key="1">
    <source>
        <dbReference type="SAM" id="SignalP"/>
    </source>
</evidence>
<protein>
    <recommendedName>
        <fullName evidence="4">Sulfatase N-terminal domain-containing protein</fullName>
    </recommendedName>
</protein>
<accession>A0A8J2SC90</accession>
<organism evidence="2 3">
    <name type="scientific">Pelagomonas calceolata</name>
    <dbReference type="NCBI Taxonomy" id="35677"/>
    <lineage>
        <taxon>Eukaryota</taxon>
        <taxon>Sar</taxon>
        <taxon>Stramenopiles</taxon>
        <taxon>Ochrophyta</taxon>
        <taxon>Pelagophyceae</taxon>
        <taxon>Pelagomonadales</taxon>
        <taxon>Pelagomonadaceae</taxon>
        <taxon>Pelagomonas</taxon>
    </lineage>
</organism>
<feature type="signal peptide" evidence="1">
    <location>
        <begin position="1"/>
        <end position="16"/>
    </location>
</feature>
<proteinExistence type="predicted"/>
<sequence length="292" mass="33216">MLPLWLLLPLVDGVSQNVSDYCKEMQARRPQRANVILALRGESFRNGAGQATIHTCCPSSYARQREVFASHKAFIEQLAARGFGTTRLLATTYSCSRGQNYTEDLRRWYAPWLQREADWNVLPHSAKSYSQHKRDAMASLRMPSNHLAELQADRPGLMTQSKVIDELLGRVRPIVEATPPKLLVMLRFDTAIHVKNWALFDECLGSGPLADFASHDILDLIPDSYAPCFSAWDDVHDNLGAGTMVKDMRRMFQLPPERRDCIENIQLRKLTGTCLEDDSFPDRAWYNRGHPN</sequence>
<comment type="caution">
    <text evidence="2">The sequence shown here is derived from an EMBL/GenBank/DDBJ whole genome shotgun (WGS) entry which is preliminary data.</text>
</comment>
<dbReference type="Proteomes" id="UP000789595">
    <property type="component" value="Unassembled WGS sequence"/>
</dbReference>
<evidence type="ECO:0000313" key="3">
    <source>
        <dbReference type="Proteomes" id="UP000789595"/>
    </source>
</evidence>
<evidence type="ECO:0000313" key="2">
    <source>
        <dbReference type="EMBL" id="CAH0365809.1"/>
    </source>
</evidence>
<dbReference type="AlphaFoldDB" id="A0A8J2SC90"/>
<keyword evidence="3" id="KW-1185">Reference proteome</keyword>